<keyword evidence="2" id="KW-1185">Reference proteome</keyword>
<protein>
    <submittedName>
        <fullName evidence="1">Uncharacterized protein</fullName>
    </submittedName>
</protein>
<dbReference type="AlphaFoldDB" id="A0A4Y2AYH2"/>
<name>A0A4Y2AYH2_ARAVE</name>
<reference evidence="1 2" key="1">
    <citation type="journal article" date="2019" name="Sci. Rep.">
        <title>Orb-weaving spider Araneus ventricosus genome elucidates the spidroin gene catalogue.</title>
        <authorList>
            <person name="Kono N."/>
            <person name="Nakamura H."/>
            <person name="Ohtoshi R."/>
            <person name="Moran D.A.P."/>
            <person name="Shinohara A."/>
            <person name="Yoshida Y."/>
            <person name="Fujiwara M."/>
            <person name="Mori M."/>
            <person name="Tomita M."/>
            <person name="Arakawa K."/>
        </authorList>
    </citation>
    <scope>NUCLEOTIDE SEQUENCE [LARGE SCALE GENOMIC DNA]</scope>
</reference>
<gene>
    <name evidence="1" type="ORF">AVEN_100806_1</name>
</gene>
<evidence type="ECO:0000313" key="1">
    <source>
        <dbReference type="EMBL" id="GBL83904.1"/>
    </source>
</evidence>
<evidence type="ECO:0000313" key="2">
    <source>
        <dbReference type="Proteomes" id="UP000499080"/>
    </source>
</evidence>
<comment type="caution">
    <text evidence="1">The sequence shown here is derived from an EMBL/GenBank/DDBJ whole genome shotgun (WGS) entry which is preliminary data.</text>
</comment>
<sequence>MDLVSLNHVRMTRTTPEPISLSSNFRSRPARGHLTLYRFNVHQTRIHGGSFMESGVESTTLQYRSRGYRGPGLKVRKSYHGPWWPGLGFKAGRFQVRNSIPLKIRRVWDLLHVESYVVTKRHPAGEVQKF</sequence>
<accession>A0A4Y2AYH2</accession>
<dbReference type="Proteomes" id="UP000499080">
    <property type="component" value="Unassembled WGS sequence"/>
</dbReference>
<proteinExistence type="predicted"/>
<dbReference type="EMBL" id="BGPR01000035">
    <property type="protein sequence ID" value="GBL83904.1"/>
    <property type="molecule type" value="Genomic_DNA"/>
</dbReference>
<organism evidence="1 2">
    <name type="scientific">Araneus ventricosus</name>
    <name type="common">Orbweaver spider</name>
    <name type="synonym">Epeira ventricosa</name>
    <dbReference type="NCBI Taxonomy" id="182803"/>
    <lineage>
        <taxon>Eukaryota</taxon>
        <taxon>Metazoa</taxon>
        <taxon>Ecdysozoa</taxon>
        <taxon>Arthropoda</taxon>
        <taxon>Chelicerata</taxon>
        <taxon>Arachnida</taxon>
        <taxon>Araneae</taxon>
        <taxon>Araneomorphae</taxon>
        <taxon>Entelegynae</taxon>
        <taxon>Araneoidea</taxon>
        <taxon>Araneidae</taxon>
        <taxon>Araneus</taxon>
    </lineage>
</organism>